<dbReference type="RefSeq" id="WP_005194153.1">
    <property type="nucleotide sequence ID" value="NZ_CP136136.1"/>
</dbReference>
<gene>
    <name evidence="3" type="ORF">QBL07_23125</name>
</gene>
<comment type="caution">
    <text evidence="3">The sequence shown here is derived from an EMBL/GenBank/DDBJ whole genome shotgun (WGS) entry which is preliminary data.</text>
</comment>
<protein>
    <submittedName>
        <fullName evidence="3">Phosphoribosyltransferase domain-containing protein</fullName>
    </submittedName>
</protein>
<dbReference type="PIRSF" id="PIRSF020967">
    <property type="entry name" value="UCP020967"/>
    <property type="match status" value="1"/>
</dbReference>
<dbReference type="Gene3D" id="3.40.50.2020">
    <property type="match status" value="1"/>
</dbReference>
<evidence type="ECO:0000259" key="2">
    <source>
        <dbReference type="Pfam" id="PF15609"/>
    </source>
</evidence>
<evidence type="ECO:0000259" key="1">
    <source>
        <dbReference type="Pfam" id="PF12500"/>
    </source>
</evidence>
<dbReference type="InterPro" id="IPR000836">
    <property type="entry name" value="PRTase_dom"/>
</dbReference>
<dbReference type="InterPro" id="IPR011214">
    <property type="entry name" value="UCP020967"/>
</dbReference>
<name>A0AAW6RKJ5_GORRU</name>
<dbReference type="GO" id="GO:0016757">
    <property type="term" value="F:glycosyltransferase activity"/>
    <property type="evidence" value="ECO:0007669"/>
    <property type="project" value="UniProtKB-KW"/>
</dbReference>
<dbReference type="Pfam" id="PF15609">
    <property type="entry name" value="PRTase_2"/>
    <property type="match status" value="1"/>
</dbReference>
<feature type="domain" description="TRSP" evidence="1">
    <location>
        <begin position="272"/>
        <end position="407"/>
    </location>
</feature>
<keyword evidence="3" id="KW-0808">Transferase</keyword>
<dbReference type="Pfam" id="PF12500">
    <property type="entry name" value="TRSP"/>
    <property type="match status" value="1"/>
</dbReference>
<dbReference type="InterPro" id="IPR022537">
    <property type="entry name" value="TRSP_dom"/>
</dbReference>
<dbReference type="CDD" id="cd06223">
    <property type="entry name" value="PRTases_typeI"/>
    <property type="match status" value="1"/>
</dbReference>
<dbReference type="EMBL" id="JARUXG010000028">
    <property type="protein sequence ID" value="MDG6783709.1"/>
    <property type="molecule type" value="Genomic_DNA"/>
</dbReference>
<reference evidence="3" key="1">
    <citation type="submission" date="2023-04" db="EMBL/GenBank/DDBJ databases">
        <title>Characterization and analysis of the complete genome of Gordonia rubripertincta 112, the degrader of aromatic and aliphatic compounds.</title>
        <authorList>
            <person name="Frantsuzova E."/>
            <person name="Bogun A."/>
            <person name="Delegan Y."/>
        </authorList>
    </citation>
    <scope>NUCLEOTIDE SEQUENCE</scope>
    <source>
        <strain evidence="3">112</strain>
    </source>
</reference>
<keyword evidence="3" id="KW-0328">Glycosyltransferase</keyword>
<organism evidence="3">
    <name type="scientific">Gordonia rubripertincta</name>
    <name type="common">Rhodococcus corallinus</name>
    <dbReference type="NCBI Taxonomy" id="36822"/>
    <lineage>
        <taxon>Bacteria</taxon>
        <taxon>Bacillati</taxon>
        <taxon>Actinomycetota</taxon>
        <taxon>Actinomycetes</taxon>
        <taxon>Mycobacteriales</taxon>
        <taxon>Gordoniaceae</taxon>
        <taxon>Gordonia</taxon>
    </lineage>
</organism>
<dbReference type="SUPFAM" id="SSF53271">
    <property type="entry name" value="PRTase-like"/>
    <property type="match status" value="1"/>
</dbReference>
<sequence>MNAASDHPSDREPDWVSTRFGVHAASDGSGYAGHHLRDLVVLGLRHNKRRAHLLVSTVLGKHIPTPPRIVRGAADDLGAAIIAQIGADAARDSIVFGFAETATGLGHCVAQRISASRYLHSTRRELPGVVVSGSFEEGHSHATTHLLQPSDPGFLDAATPDETLILVDDEISTGTTALGAIETIVATRPRTRFVVASLVDMRSQDQRAECGKVAAGLGVEVAYVALAHGSVTLPPTLLDDVWGLPSDTLNPVAPERARVTTLELDWPVGTPDGGRHGFERSDTVPFREATEAAAAAIAERLDLHRPVVVIGHEELMYAPLCIAERLEQRGFITGYQTTTRSPAQVHDVPGYPLRRGFRFLAPESDPETPRYIYNVSSDALPDPQVVVVVDTPADTPDLRAPGGLLDVLAAAGHPVTLAILPATDQAQLRASRQAVNP</sequence>
<dbReference type="AlphaFoldDB" id="A0AAW6RKJ5"/>
<dbReference type="InterPro" id="IPR029057">
    <property type="entry name" value="PRTase-like"/>
</dbReference>
<feature type="domain" description="Orotate phosphoribosyltransferase-like" evidence="2">
    <location>
        <begin position="39"/>
        <end position="229"/>
    </location>
</feature>
<accession>A0AAW6RKJ5</accession>
<proteinExistence type="predicted"/>
<dbReference type="InterPro" id="IPR041688">
    <property type="entry name" value="PRTase_2"/>
</dbReference>
<evidence type="ECO:0000313" key="3">
    <source>
        <dbReference type="EMBL" id="MDG6783709.1"/>
    </source>
</evidence>